<dbReference type="RefSeq" id="WP_238801300.1">
    <property type="nucleotide sequence ID" value="NZ_JAKMUZ010000008.1"/>
</dbReference>
<evidence type="ECO:0000256" key="1">
    <source>
        <dbReference type="SAM" id="MobiDB-lite"/>
    </source>
</evidence>
<name>A0ABU8Y3L0_9CORY</name>
<accession>A0ABU8Y3L0</accession>
<dbReference type="EMBL" id="JBBMGJ010000008">
    <property type="protein sequence ID" value="MEK0145454.1"/>
    <property type="molecule type" value="Genomic_DNA"/>
</dbReference>
<comment type="caution">
    <text evidence="2">The sequence shown here is derived from an EMBL/GenBank/DDBJ whole genome shotgun (WGS) entry which is preliminary data.</text>
</comment>
<keyword evidence="3" id="KW-1185">Reference proteome</keyword>
<proteinExistence type="predicted"/>
<sequence>MTMDVLLQINEIVSGPIKDLLVQISGGNFPEIKLPEVNLPELPPLSSPTYPEEVNLEVGGSSFGDLGSSEFFNENGSSELLNGAGSSEFFNENGSSEQLNGAGSSEFFNENGSSELLNDFQSSDLDLSALGSILGG</sequence>
<gene>
    <name evidence="2" type="ORF">WMQ01_05125</name>
</gene>
<protein>
    <submittedName>
        <fullName evidence="2">Uncharacterized protein</fullName>
    </submittedName>
</protein>
<organism evidence="2 3">
    <name type="scientific">Corynebacterium yonathiae</name>
    <dbReference type="NCBI Taxonomy" id="2913504"/>
    <lineage>
        <taxon>Bacteria</taxon>
        <taxon>Bacillati</taxon>
        <taxon>Actinomycetota</taxon>
        <taxon>Actinomycetes</taxon>
        <taxon>Mycobacteriales</taxon>
        <taxon>Corynebacteriaceae</taxon>
        <taxon>Corynebacterium</taxon>
    </lineage>
</organism>
<evidence type="ECO:0000313" key="3">
    <source>
        <dbReference type="Proteomes" id="UP001371299"/>
    </source>
</evidence>
<reference evidence="2 3" key="1">
    <citation type="submission" date="2024-01" db="EMBL/GenBank/DDBJ databases">
        <title>Description of two novel Corynebacterium species isolated from human nasal passages and skin.</title>
        <authorList>
            <person name="Popowitch E."/>
            <person name="Tran T.H."/>
            <person name="Escapa I.F."/>
            <person name="Bhatt E."/>
            <person name="Sozat A.K."/>
            <person name="Roberts A.Q."/>
            <person name="Segre J.A."/>
            <person name="Kong H."/>
            <person name="Conlan S."/>
            <person name="Lemon K.P."/>
            <person name="Kelly M.S."/>
        </authorList>
    </citation>
    <scope>NUCLEOTIDE SEQUENCE [LARGE SCALE GENOMIC DNA]</scope>
    <source>
        <strain evidence="2 3">KPL2619</strain>
    </source>
</reference>
<feature type="region of interest" description="Disordered" evidence="1">
    <location>
        <begin position="77"/>
        <end position="110"/>
    </location>
</feature>
<dbReference type="Proteomes" id="UP001371299">
    <property type="component" value="Unassembled WGS sequence"/>
</dbReference>
<evidence type="ECO:0000313" key="2">
    <source>
        <dbReference type="EMBL" id="MEK0145454.1"/>
    </source>
</evidence>